<feature type="region of interest" description="Disordered" evidence="1">
    <location>
        <begin position="153"/>
        <end position="252"/>
    </location>
</feature>
<accession>A0A7J8CWR4</accession>
<organism evidence="2 3">
    <name type="scientific">Molossus molossus</name>
    <name type="common">Pallas' mastiff bat</name>
    <name type="synonym">Vespertilio molossus</name>
    <dbReference type="NCBI Taxonomy" id="27622"/>
    <lineage>
        <taxon>Eukaryota</taxon>
        <taxon>Metazoa</taxon>
        <taxon>Chordata</taxon>
        <taxon>Craniata</taxon>
        <taxon>Vertebrata</taxon>
        <taxon>Euteleostomi</taxon>
        <taxon>Mammalia</taxon>
        <taxon>Eutheria</taxon>
        <taxon>Laurasiatheria</taxon>
        <taxon>Chiroptera</taxon>
        <taxon>Yangochiroptera</taxon>
        <taxon>Molossidae</taxon>
        <taxon>Molossus</taxon>
    </lineage>
</organism>
<feature type="compositionally biased region" description="Basic and acidic residues" evidence="1">
    <location>
        <begin position="425"/>
        <end position="439"/>
    </location>
</feature>
<feature type="compositionally biased region" description="Basic and acidic residues" evidence="1">
    <location>
        <begin position="527"/>
        <end position="539"/>
    </location>
</feature>
<gene>
    <name evidence="2" type="ORF">HJG59_002698</name>
</gene>
<keyword evidence="3" id="KW-1185">Reference proteome</keyword>
<dbReference type="Proteomes" id="UP000550707">
    <property type="component" value="Unassembled WGS sequence"/>
</dbReference>
<protein>
    <submittedName>
        <fullName evidence="2">CEP295 N-terminal like</fullName>
    </submittedName>
</protein>
<name>A0A7J8CWR4_MOLMO</name>
<feature type="compositionally biased region" description="Basic and acidic residues" evidence="1">
    <location>
        <begin position="176"/>
        <end position="187"/>
    </location>
</feature>
<sequence>MCSRWASSVIWRHAHGVCPPAPSGLTWNCRGIRGSSAPRARSSAPGSHQLPSDAMSAKVSSMKRHPERAARRSPHPHDEGLLLRQKHSLLQARESGDLATRRRPGPGPQNGRQPWHWAEASRAGWQEAPSQHVRAQQRLRLAHLLGVGRGWAKQHEPYSEGPAWRPRARKTRGRAARGEKRCREDLGRLQPRRAKSRRTVVGTERKGASQGMGLPRLPPGPPEKSKGKRGPSRKTGGGCRPPDPRARGGPDAVGLWTAAEGLTLLGQGEKDTAQGGRRRPGRTAHLVPGLKNNCLGQSPKSKVDSLEQLRSISPTSGGEASSQAAPCQPRAKSRWQRELESVFEALFTVNRRLKRELSLHLPPRQGGLSELQGLRGDTLREKPAVDAEMELVPAGGAMSAVQADACHSSSPRTNLQKLLGPLEDQPGRRMAEPQLKDEGSLSCSEAGTLISEESPHWYGADSRHELPRLDMLSLRLRLQEQADRAGSAPSRLKQSVERRRLTPLEPPEPPEGSLEALSQTLSQTLSRAERGDERRERMRAYSAPSKVPSWEQGKEGGYASRPASPQGASGSDDDDYSDHSQMISDLEKQILQQNKLHKQFLEEARKRLQEFQRVC</sequence>
<feature type="compositionally biased region" description="Polar residues" evidence="1">
    <location>
        <begin position="308"/>
        <end position="325"/>
    </location>
</feature>
<feature type="region of interest" description="Disordered" evidence="1">
    <location>
        <begin position="35"/>
        <end position="116"/>
    </location>
</feature>
<reference evidence="2 3" key="1">
    <citation type="journal article" date="2020" name="Nature">
        <title>Six reference-quality genomes reveal evolution of bat adaptations.</title>
        <authorList>
            <person name="Jebb D."/>
            <person name="Huang Z."/>
            <person name="Pippel M."/>
            <person name="Hughes G.M."/>
            <person name="Lavrichenko K."/>
            <person name="Devanna P."/>
            <person name="Winkler S."/>
            <person name="Jermiin L.S."/>
            <person name="Skirmuntt E.C."/>
            <person name="Katzourakis A."/>
            <person name="Burkitt-Gray L."/>
            <person name="Ray D.A."/>
            <person name="Sullivan K.A.M."/>
            <person name="Roscito J.G."/>
            <person name="Kirilenko B.M."/>
            <person name="Davalos L.M."/>
            <person name="Corthals A.P."/>
            <person name="Power M.L."/>
            <person name="Jones G."/>
            <person name="Ransome R.D."/>
            <person name="Dechmann D.K.N."/>
            <person name="Locatelli A.G."/>
            <person name="Puechmaille S.J."/>
            <person name="Fedrigo O."/>
            <person name="Jarvis E.D."/>
            <person name="Hiller M."/>
            <person name="Vernes S.C."/>
            <person name="Myers E.W."/>
            <person name="Teeling E.C."/>
        </authorList>
    </citation>
    <scope>NUCLEOTIDE SEQUENCE [LARGE SCALE GENOMIC DNA]</scope>
    <source>
        <strain evidence="2">MMolMol1</strain>
        <tissue evidence="2">Muscle</tissue>
    </source>
</reference>
<feature type="compositionally biased region" description="Basic and acidic residues" evidence="1">
    <location>
        <begin position="67"/>
        <end position="81"/>
    </location>
</feature>
<evidence type="ECO:0000313" key="3">
    <source>
        <dbReference type="Proteomes" id="UP000550707"/>
    </source>
</evidence>
<evidence type="ECO:0000313" key="2">
    <source>
        <dbReference type="EMBL" id="KAF6415321.1"/>
    </source>
</evidence>
<feature type="compositionally biased region" description="Polar residues" evidence="1">
    <location>
        <begin position="516"/>
        <end position="526"/>
    </location>
</feature>
<feature type="region of interest" description="Disordered" evidence="1">
    <location>
        <begin position="480"/>
        <end position="588"/>
    </location>
</feature>
<feature type="compositionally biased region" description="Low complexity" evidence="1">
    <location>
        <begin position="35"/>
        <end position="47"/>
    </location>
</feature>
<dbReference type="AlphaFoldDB" id="A0A7J8CWR4"/>
<dbReference type="EMBL" id="JACASF010000019">
    <property type="protein sequence ID" value="KAF6415321.1"/>
    <property type="molecule type" value="Genomic_DNA"/>
</dbReference>
<feature type="region of interest" description="Disordered" evidence="1">
    <location>
        <begin position="267"/>
        <end position="332"/>
    </location>
</feature>
<dbReference type="InParanoid" id="A0A7J8CWR4"/>
<proteinExistence type="predicted"/>
<feature type="compositionally biased region" description="Basic residues" evidence="1">
    <location>
        <begin position="166"/>
        <end position="175"/>
    </location>
</feature>
<comment type="caution">
    <text evidence="2">The sequence shown here is derived from an EMBL/GenBank/DDBJ whole genome shotgun (WGS) entry which is preliminary data.</text>
</comment>
<feature type="region of interest" description="Disordered" evidence="1">
    <location>
        <begin position="423"/>
        <end position="444"/>
    </location>
</feature>
<evidence type="ECO:0000256" key="1">
    <source>
        <dbReference type="SAM" id="MobiDB-lite"/>
    </source>
</evidence>